<sequence length="308" mass="35018">MSSDATGIFINETHTSAAIWQYRVEKMILEGKTQFQTYQIANIPRFGKSLFLDYNIQTSIMDEYVFHECMSQPAMTLHPNPKKVLVCGGGEGATLREALKHNTVEKAVMVDIDEELVDMVKVHMPEWHQGAFEDPRTTLVHTDARQWIVDHSDEKFDVILSDLPNPHEDGPGQMLFTEEYFQICADAMSDDGVFAMQAGSANENYPACMASCIKTLESMEVFQHVAGYYGIVTTFFQPWGFVLASKRHDPLALDPEEIARRFAARGVSNRYYTPRFHNACFTLPEYLHRAVEEEGRILTDAEPFVWTA</sequence>
<dbReference type="CDD" id="cd02440">
    <property type="entry name" value="AdoMet_MTases"/>
    <property type="match status" value="1"/>
</dbReference>
<dbReference type="InterPro" id="IPR029063">
    <property type="entry name" value="SAM-dependent_MTases_sf"/>
</dbReference>
<accession>A0A068NS15</accession>
<feature type="domain" description="PABS" evidence="7">
    <location>
        <begin position="7"/>
        <end position="246"/>
    </location>
</feature>
<feature type="binding site" evidence="5">
    <location>
        <position position="91"/>
    </location>
    <ligand>
        <name>spermidine</name>
        <dbReference type="ChEBI" id="CHEBI:57834"/>
    </ligand>
</feature>
<dbReference type="FunFam" id="3.40.50.150:FF:000088">
    <property type="entry name" value="Polyamine aminopropyltransferase"/>
    <property type="match status" value="1"/>
</dbReference>
<feature type="binding site" evidence="5">
    <location>
        <position position="171"/>
    </location>
    <ligand>
        <name>S-methyl-5'-thioadenosine</name>
        <dbReference type="ChEBI" id="CHEBI:17509"/>
    </ligand>
</feature>
<proteinExistence type="inferred from homology"/>
<comment type="pathway">
    <text evidence="5">Amine and polyamine biosynthesis; spermidine biosynthesis; spermidine from putrescine: step 1/1.</text>
</comment>
<dbReference type="UniPathway" id="UPA00248">
    <property type="reaction ID" value="UER00314"/>
</dbReference>
<dbReference type="HAMAP" id="MF_00198">
    <property type="entry name" value="Spermidine_synth"/>
    <property type="match status" value="1"/>
</dbReference>
<dbReference type="InterPro" id="IPR030374">
    <property type="entry name" value="PABS"/>
</dbReference>
<dbReference type="GO" id="GO:0010487">
    <property type="term" value="F:thermospermine synthase activity"/>
    <property type="evidence" value="ECO:0007669"/>
    <property type="project" value="UniProtKB-EC"/>
</dbReference>
<dbReference type="PROSITE" id="PS51006">
    <property type="entry name" value="PABS_2"/>
    <property type="match status" value="1"/>
</dbReference>
<reference evidence="8 9" key="1">
    <citation type="journal article" date="2014" name="PLoS ONE">
        <title>The first complete genome sequence of the class fimbriimonadia in the phylum armatimonadetes.</title>
        <authorList>
            <person name="Hu Z.Y."/>
            <person name="Wang Y.Z."/>
            <person name="Im W.T."/>
            <person name="Wang S.Y."/>
            <person name="Zhao G.P."/>
            <person name="Zheng H.J."/>
            <person name="Quan Z.X."/>
        </authorList>
    </citation>
    <scope>NUCLEOTIDE SEQUENCE [LARGE SCALE GENOMIC DNA]</scope>
    <source>
        <strain evidence="8">Gsoil 348</strain>
    </source>
</reference>
<dbReference type="RefSeq" id="WP_025225227.1">
    <property type="nucleotide sequence ID" value="NZ_CP007139.1"/>
</dbReference>
<keyword evidence="3 5" id="KW-0620">Polyamine biosynthesis</keyword>
<dbReference type="Gene3D" id="3.40.50.150">
    <property type="entry name" value="Vaccinia Virus protein VP39"/>
    <property type="match status" value="1"/>
</dbReference>
<dbReference type="InterPro" id="IPR037163">
    <property type="entry name" value="Spermidine_synt_N_sf"/>
</dbReference>
<name>A0A068NS15_FIMGI</name>
<comment type="catalytic activity">
    <reaction evidence="4">
        <text>S-adenosyl 3-(methylsulfanyl)propylamine + spermidine = thermospermine + S-methyl-5'-thioadenosine + H(+)</text>
        <dbReference type="Rhea" id="RHEA:30515"/>
        <dbReference type="ChEBI" id="CHEBI:15378"/>
        <dbReference type="ChEBI" id="CHEBI:17509"/>
        <dbReference type="ChEBI" id="CHEBI:57443"/>
        <dbReference type="ChEBI" id="CHEBI:57834"/>
        <dbReference type="ChEBI" id="CHEBI:59903"/>
        <dbReference type="EC" id="2.5.1.79"/>
    </reaction>
</comment>
<dbReference type="SUPFAM" id="SSF53335">
    <property type="entry name" value="S-adenosyl-L-methionine-dependent methyltransferases"/>
    <property type="match status" value="1"/>
</dbReference>
<comment type="caution">
    <text evidence="5">Lacks conserved residue(s) required for the propagation of feature annotation.</text>
</comment>
<evidence type="ECO:0000256" key="2">
    <source>
        <dbReference type="ARBA" id="ARBA00022679"/>
    </source>
</evidence>
<feature type="binding site" evidence="5">
    <location>
        <begin position="143"/>
        <end position="144"/>
    </location>
    <ligand>
        <name>S-methyl-5'-thioadenosine</name>
        <dbReference type="ChEBI" id="CHEBI:17509"/>
    </ligand>
</feature>
<dbReference type="Proteomes" id="UP000027982">
    <property type="component" value="Chromosome"/>
</dbReference>
<dbReference type="HOGENOM" id="CLU_048199_0_1_0"/>
<dbReference type="GO" id="GO:0008295">
    <property type="term" value="P:spermidine biosynthetic process"/>
    <property type="evidence" value="ECO:0007669"/>
    <property type="project" value="UniProtKB-UniRule"/>
</dbReference>
<evidence type="ECO:0000259" key="7">
    <source>
        <dbReference type="PROSITE" id="PS51006"/>
    </source>
</evidence>
<comment type="function">
    <text evidence="5">Catalyzes the irreversible transfer of a propylamine group from the amino donor S-adenosylmethioninamine (decarboxy-AdoMet) to putrescine (1,4-diaminobutane) to yield spermidine.</text>
</comment>
<dbReference type="EC" id="2.5.1.16" evidence="5"/>
<dbReference type="KEGG" id="fgi:OP10G_2868"/>
<dbReference type="GO" id="GO:0004766">
    <property type="term" value="F:spermidine synthase activity"/>
    <property type="evidence" value="ECO:0007669"/>
    <property type="project" value="UniProtKB-UniRule"/>
</dbReference>
<keyword evidence="9" id="KW-1185">Reference proteome</keyword>
<keyword evidence="2 5" id="KW-0808">Transferase</keyword>
<evidence type="ECO:0000256" key="6">
    <source>
        <dbReference type="PROSITE-ProRule" id="PRU00354"/>
    </source>
</evidence>
<dbReference type="STRING" id="661478.OP10G_2868"/>
<dbReference type="PANTHER" id="PTHR43317">
    <property type="entry name" value="THERMOSPERMINE SYNTHASE ACAULIS5"/>
    <property type="match status" value="1"/>
</dbReference>
<dbReference type="PANTHER" id="PTHR43317:SF1">
    <property type="entry name" value="THERMOSPERMINE SYNTHASE ACAULIS5"/>
    <property type="match status" value="1"/>
</dbReference>
<keyword evidence="5" id="KW-0745">Spermidine biosynthesis</keyword>
<evidence type="ECO:0000313" key="8">
    <source>
        <dbReference type="EMBL" id="AIE86236.1"/>
    </source>
</evidence>
<dbReference type="OrthoDB" id="9793120at2"/>
<feature type="binding site" evidence="5">
    <location>
        <position position="36"/>
    </location>
    <ligand>
        <name>S-methyl-5'-thioadenosine</name>
        <dbReference type="ChEBI" id="CHEBI:17509"/>
    </ligand>
</feature>
<comment type="catalytic activity">
    <reaction evidence="5">
        <text>S-adenosyl 3-(methylsulfanyl)propylamine + putrescine = S-methyl-5'-thioadenosine + spermidine + H(+)</text>
        <dbReference type="Rhea" id="RHEA:12721"/>
        <dbReference type="ChEBI" id="CHEBI:15378"/>
        <dbReference type="ChEBI" id="CHEBI:17509"/>
        <dbReference type="ChEBI" id="CHEBI:57443"/>
        <dbReference type="ChEBI" id="CHEBI:57834"/>
        <dbReference type="ChEBI" id="CHEBI:326268"/>
        <dbReference type="EC" id="2.5.1.16"/>
    </reaction>
</comment>
<protein>
    <recommendedName>
        <fullName evidence="5">Polyamine aminopropyltransferase</fullName>
    </recommendedName>
    <alternativeName>
        <fullName evidence="5">Putrescine aminopropyltransferase</fullName>
        <shortName evidence="5">PAPT</shortName>
    </alternativeName>
    <alternativeName>
        <fullName evidence="5">Spermidine synthase</fullName>
        <shortName evidence="5">SPDS</shortName>
        <shortName evidence="5">SPDSY</shortName>
        <ecNumber evidence="5">2.5.1.16</ecNumber>
    </alternativeName>
</protein>
<comment type="subunit">
    <text evidence="5">Homodimer or homotetramer.</text>
</comment>
<evidence type="ECO:0000256" key="4">
    <source>
        <dbReference type="ARBA" id="ARBA00048874"/>
    </source>
</evidence>
<dbReference type="Pfam" id="PF17284">
    <property type="entry name" value="Spermine_synt_N"/>
    <property type="match status" value="1"/>
</dbReference>
<feature type="binding site" evidence="5">
    <location>
        <position position="111"/>
    </location>
    <ligand>
        <name>S-methyl-5'-thioadenosine</name>
        <dbReference type="ChEBI" id="CHEBI:17509"/>
    </ligand>
</feature>
<feature type="binding site" evidence="5">
    <location>
        <position position="67"/>
    </location>
    <ligand>
        <name>spermidine</name>
        <dbReference type="ChEBI" id="CHEBI:57834"/>
    </ligand>
</feature>
<evidence type="ECO:0000256" key="5">
    <source>
        <dbReference type="HAMAP-Rule" id="MF_00198"/>
    </source>
</evidence>
<dbReference type="NCBIfam" id="NF037959">
    <property type="entry name" value="MFS_SpdSyn"/>
    <property type="match status" value="1"/>
</dbReference>
<feature type="active site" description="Proton acceptor" evidence="5 6">
    <location>
        <position position="162"/>
    </location>
</feature>
<organism evidence="8 9">
    <name type="scientific">Fimbriimonas ginsengisoli Gsoil 348</name>
    <dbReference type="NCBI Taxonomy" id="661478"/>
    <lineage>
        <taxon>Bacteria</taxon>
        <taxon>Bacillati</taxon>
        <taxon>Armatimonadota</taxon>
        <taxon>Fimbriimonadia</taxon>
        <taxon>Fimbriimonadales</taxon>
        <taxon>Fimbriimonadaceae</taxon>
        <taxon>Fimbriimonas</taxon>
    </lineage>
</organism>
<gene>
    <name evidence="5" type="primary">speE</name>
    <name evidence="8" type="ORF">OP10G_2868</name>
</gene>
<dbReference type="EMBL" id="CP007139">
    <property type="protein sequence ID" value="AIE86236.1"/>
    <property type="molecule type" value="Genomic_DNA"/>
</dbReference>
<dbReference type="Pfam" id="PF01564">
    <property type="entry name" value="Spermine_synth"/>
    <property type="match status" value="1"/>
</dbReference>
<dbReference type="Gene3D" id="2.30.140.10">
    <property type="entry name" value="Spermidine synthase, tetramerisation domain"/>
    <property type="match status" value="1"/>
</dbReference>
<evidence type="ECO:0000313" key="9">
    <source>
        <dbReference type="Proteomes" id="UP000027982"/>
    </source>
</evidence>
<dbReference type="AlphaFoldDB" id="A0A068NS15"/>
<dbReference type="eggNOG" id="COG0421">
    <property type="taxonomic scope" value="Bacteria"/>
</dbReference>
<dbReference type="InterPro" id="IPR035246">
    <property type="entry name" value="Spermidine_synt_N"/>
</dbReference>
<evidence type="ECO:0000256" key="3">
    <source>
        <dbReference type="ARBA" id="ARBA00023115"/>
    </source>
</evidence>
<evidence type="ECO:0000256" key="1">
    <source>
        <dbReference type="ARBA" id="ARBA00007867"/>
    </source>
</evidence>
<dbReference type="InterPro" id="IPR001045">
    <property type="entry name" value="Spermi_synthase"/>
</dbReference>
<comment type="similarity">
    <text evidence="1 5">Belongs to the spermidine/spermine synthase family.</text>
</comment>